<dbReference type="GO" id="GO:0010181">
    <property type="term" value="F:FMN binding"/>
    <property type="evidence" value="ECO:0007669"/>
    <property type="project" value="InterPro"/>
</dbReference>
<dbReference type="PIRSF" id="PIRSF006091">
    <property type="entry name" value="E_trnsport_RnfG"/>
    <property type="match status" value="1"/>
</dbReference>
<keyword evidence="6 7" id="KW-0812">Transmembrane</keyword>
<dbReference type="GO" id="GO:0009055">
    <property type="term" value="F:electron transfer activity"/>
    <property type="evidence" value="ECO:0007669"/>
    <property type="project" value="InterPro"/>
</dbReference>
<evidence type="ECO:0000256" key="5">
    <source>
        <dbReference type="ARBA" id="ARBA00022982"/>
    </source>
</evidence>
<keyword evidence="1 6" id="KW-0813">Transport</keyword>
<evidence type="ECO:0000256" key="7">
    <source>
        <dbReference type="SAM" id="Phobius"/>
    </source>
</evidence>
<comment type="subunit">
    <text evidence="6">The complex is composed of six subunits: RnfA, RnfB, RnfC, RnfD, RnfE and RnfG.</text>
</comment>
<keyword evidence="4 6" id="KW-0288">FMN</keyword>
<feature type="domain" description="FMN-binding" evidence="8">
    <location>
        <begin position="101"/>
        <end position="189"/>
    </location>
</feature>
<dbReference type="EMBL" id="FP929056">
    <property type="protein sequence ID" value="CBL28287.1"/>
    <property type="molecule type" value="Genomic_DNA"/>
</dbReference>
<reference evidence="9 10" key="2">
    <citation type="submission" date="2010-03" db="EMBL/GenBank/DDBJ databases">
        <authorList>
            <person name="Pajon A."/>
        </authorList>
    </citation>
    <scope>NUCLEOTIDE SEQUENCE [LARGE SCALE GENOMIC DNA]</scope>
    <source>
        <strain evidence="9 10">SGP1</strain>
    </source>
</reference>
<feature type="transmembrane region" description="Helical" evidence="7">
    <location>
        <begin position="16"/>
        <end position="34"/>
    </location>
</feature>
<name>A0AB94IX16_9BACT</name>
<dbReference type="Pfam" id="PF04205">
    <property type="entry name" value="FMN_bind"/>
    <property type="match status" value="1"/>
</dbReference>
<dbReference type="EC" id="7.-.-.-" evidence="6"/>
<reference evidence="10" key="1">
    <citation type="submission" date="2010-03" db="EMBL/GenBank/DDBJ databases">
        <title>The genome sequence of Synergistetes sp. SGP1.</title>
        <authorList>
            <consortium name="metaHIT consortium -- http://www.metahit.eu/"/>
            <person name="Pajon A."/>
            <person name="Turner K."/>
            <person name="Parkhill J."/>
            <person name="Wade W."/>
            <person name="Vartoukian S."/>
        </authorList>
    </citation>
    <scope>NUCLEOTIDE SEQUENCE [LARGE SCALE GENOMIC DNA]</scope>
    <source>
        <strain evidence="10">SGP1</strain>
    </source>
</reference>
<evidence type="ECO:0000313" key="9">
    <source>
        <dbReference type="EMBL" id="CBL28287.1"/>
    </source>
</evidence>
<evidence type="ECO:0000313" key="10">
    <source>
        <dbReference type="Proteomes" id="UP000008957"/>
    </source>
</evidence>
<comment type="cofactor">
    <cofactor evidence="6">
        <name>FMN</name>
        <dbReference type="ChEBI" id="CHEBI:58210"/>
    </cofactor>
</comment>
<dbReference type="PANTHER" id="PTHR36118:SF1">
    <property type="entry name" value="ION-TRANSLOCATING OXIDOREDUCTASE COMPLEX SUBUNIT G"/>
    <property type="match status" value="1"/>
</dbReference>
<evidence type="ECO:0000256" key="3">
    <source>
        <dbReference type="ARBA" id="ARBA00022630"/>
    </source>
</evidence>
<accession>A0AB94IX16</accession>
<sequence length="200" mass="20506">MNAAAEETSLHKALRLGGTLFLVTAVTGLVLGGVERGTRTAILKARMADQADALRNVMPDAETFKAVDVAPEDGTVVVTGAQEALKGDARVGYCLTVSTKGYGGPISMVVGLKEDGSVSAIRILTHAETPGLGARSAEPAFYRQFDGRTALPLKVVKGAAGAGDEISAISGATITSTAVTAGVNAAEDYWSRNLKGGESR</sequence>
<evidence type="ECO:0000256" key="4">
    <source>
        <dbReference type="ARBA" id="ARBA00022643"/>
    </source>
</evidence>
<dbReference type="RefSeq" id="WP_015556434.1">
    <property type="nucleotide sequence ID" value="NC_021038.1"/>
</dbReference>
<dbReference type="GO" id="GO:0005886">
    <property type="term" value="C:plasma membrane"/>
    <property type="evidence" value="ECO:0007669"/>
    <property type="project" value="UniProtKB-SubCell"/>
</dbReference>
<feature type="modified residue" description="FMN phosphoryl threonine" evidence="6">
    <location>
        <position position="173"/>
    </location>
</feature>
<keyword evidence="10" id="KW-1185">Reference proteome</keyword>
<keyword evidence="6" id="KW-1278">Translocase</keyword>
<keyword evidence="6" id="KW-1003">Cell membrane</keyword>
<keyword evidence="3 6" id="KW-0285">Flavoprotein</keyword>
<dbReference type="AlphaFoldDB" id="A0AB94IX16"/>
<dbReference type="InterPro" id="IPR007329">
    <property type="entry name" value="FMN-bd"/>
</dbReference>
<organism evidence="9 10">
    <name type="scientific">Fretibacterium fastidiosum</name>
    <dbReference type="NCBI Taxonomy" id="651822"/>
    <lineage>
        <taxon>Bacteria</taxon>
        <taxon>Thermotogati</taxon>
        <taxon>Synergistota</taxon>
        <taxon>Synergistia</taxon>
        <taxon>Synergistales</taxon>
        <taxon>Aminobacteriaceae</taxon>
        <taxon>Fretibacterium</taxon>
    </lineage>
</organism>
<protein>
    <recommendedName>
        <fullName evidence="6">Ion-translocating oxidoreductase complex subunit G</fullName>
        <ecNumber evidence="6">7.-.-.-</ecNumber>
    </recommendedName>
    <alternativeName>
        <fullName evidence="6">Rnf electron transport complex subunit G</fullName>
    </alternativeName>
</protein>
<evidence type="ECO:0000256" key="1">
    <source>
        <dbReference type="ARBA" id="ARBA00022448"/>
    </source>
</evidence>
<dbReference type="InterPro" id="IPR010209">
    <property type="entry name" value="Ion_transpt_RnfG/RsxG"/>
</dbReference>
<comment type="similarity">
    <text evidence="6">Belongs to the RnfG family.</text>
</comment>
<comment type="function">
    <text evidence="6">Part of a membrane-bound complex that couples electron transfer with translocation of ions across the membrane.</text>
</comment>
<keyword evidence="6 7" id="KW-0472">Membrane</keyword>
<keyword evidence="6 7" id="KW-1133">Transmembrane helix</keyword>
<evidence type="ECO:0000256" key="2">
    <source>
        <dbReference type="ARBA" id="ARBA00022553"/>
    </source>
</evidence>
<evidence type="ECO:0000259" key="8">
    <source>
        <dbReference type="SMART" id="SM00900"/>
    </source>
</evidence>
<proteinExistence type="inferred from homology"/>
<dbReference type="PANTHER" id="PTHR36118">
    <property type="entry name" value="ION-TRANSLOCATING OXIDOREDUCTASE COMPLEX SUBUNIT G"/>
    <property type="match status" value="1"/>
</dbReference>
<dbReference type="NCBIfam" id="TIGR01947">
    <property type="entry name" value="rnfG"/>
    <property type="match status" value="1"/>
</dbReference>
<dbReference type="HAMAP" id="MF_00479">
    <property type="entry name" value="RsxG_RnfG"/>
    <property type="match status" value="1"/>
</dbReference>
<dbReference type="KEGG" id="sbr:SY1_10950"/>
<comment type="subcellular location">
    <subcellularLocation>
        <location evidence="6">Cell membrane</location>
        <topology evidence="6">Single-pass membrane protein</topology>
    </subcellularLocation>
</comment>
<dbReference type="SMART" id="SM00900">
    <property type="entry name" value="FMN_bind"/>
    <property type="match status" value="1"/>
</dbReference>
<keyword evidence="2 6" id="KW-0597">Phosphoprotein</keyword>
<gene>
    <name evidence="6" type="primary">rnfG</name>
    <name evidence="9" type="ORF">SY1_10950</name>
</gene>
<dbReference type="Proteomes" id="UP000008957">
    <property type="component" value="Chromosome"/>
</dbReference>
<evidence type="ECO:0000256" key="6">
    <source>
        <dbReference type="HAMAP-Rule" id="MF_00479"/>
    </source>
</evidence>
<keyword evidence="5 6" id="KW-0249">Electron transport</keyword>
<dbReference type="GO" id="GO:0022900">
    <property type="term" value="P:electron transport chain"/>
    <property type="evidence" value="ECO:0007669"/>
    <property type="project" value="UniProtKB-UniRule"/>
</dbReference>